<dbReference type="EMBL" id="SMTF01000002">
    <property type="protein sequence ID" value="TDK27231.1"/>
    <property type="molecule type" value="Genomic_DNA"/>
</dbReference>
<evidence type="ECO:0000256" key="2">
    <source>
        <dbReference type="SAM" id="SignalP"/>
    </source>
</evidence>
<feature type="signal peptide" evidence="2">
    <location>
        <begin position="1"/>
        <end position="22"/>
    </location>
</feature>
<protein>
    <submittedName>
        <fullName evidence="3">DUF3999 domain-containing protein</fullName>
    </submittedName>
</protein>
<organism evidence="3 4">
    <name type="scientific">Luteimonas aestuarii</name>
    <dbReference type="NCBI Taxonomy" id="453837"/>
    <lineage>
        <taxon>Bacteria</taxon>
        <taxon>Pseudomonadati</taxon>
        <taxon>Pseudomonadota</taxon>
        <taxon>Gammaproteobacteria</taxon>
        <taxon>Lysobacterales</taxon>
        <taxon>Lysobacteraceae</taxon>
        <taxon>Luteimonas</taxon>
    </lineage>
</organism>
<comment type="caution">
    <text evidence="3">The sequence shown here is derived from an EMBL/GenBank/DDBJ whole genome shotgun (WGS) entry which is preliminary data.</text>
</comment>
<dbReference type="Proteomes" id="UP000294796">
    <property type="component" value="Unassembled WGS sequence"/>
</dbReference>
<evidence type="ECO:0000313" key="3">
    <source>
        <dbReference type="EMBL" id="TDK27231.1"/>
    </source>
</evidence>
<keyword evidence="4" id="KW-1185">Reference proteome</keyword>
<feature type="chain" id="PRO_5020881251" evidence="2">
    <location>
        <begin position="23"/>
        <end position="455"/>
    </location>
</feature>
<sequence length="455" mass="49213">MTRWQRLGLVGLSALAAGGAIAAVAADYAWQWALAPQAGDSGAYRVVLDASVYGALQSRSLRDLDVVDAGGATVPAAVLPAMSPAASIGERVPMRWFPLPSGPRDAGNDIALQVERDADGTVRRVETRLSGARAAQARPTEAWLVDASAVDGIVALWLEWAPGQTPLDVAYRVEGSNDLRDWRMLQPRAPLVDLVRDGERLQQRRIPLQGSARYLRLLPSDGSGTLQLSSVQAELAPAVADVAWQWQALDGAAIDDRGTTHYEYTLDGRFPIERVDLQLPGNSAGEWTLYSRDEATTPWVRRTGPWVSFRIGERGADRSAPQVLSSAVRDRHWRLSGSVPSAQVPQLRLGWQPETVVFVAQGTPPYTLVAGSARAARANAPMPQLLEAIRRQHGVDWQPAVATLGERQQAAGERALVPVEEPRDWKAWLLWALLVGGALLVGTFAISLLRGKPAS</sequence>
<dbReference type="InterPro" id="IPR025060">
    <property type="entry name" value="DUF3999"/>
</dbReference>
<accession>A0A4R5U0Z5</accession>
<dbReference type="RefSeq" id="WP_133320731.1">
    <property type="nucleotide sequence ID" value="NZ_SMTF01000002.1"/>
</dbReference>
<evidence type="ECO:0000256" key="1">
    <source>
        <dbReference type="SAM" id="Phobius"/>
    </source>
</evidence>
<gene>
    <name evidence="3" type="ORF">E2F46_03240</name>
</gene>
<dbReference type="AlphaFoldDB" id="A0A4R5U0Z5"/>
<keyword evidence="1" id="KW-1133">Transmembrane helix</keyword>
<reference evidence="3 4" key="1">
    <citation type="submission" date="2019-03" db="EMBL/GenBank/DDBJ databases">
        <title>Luteimonas zhaokaii sp.nov., isolated from the rectal contents of Plateau pika in Yushu, Qinghai Province, China.</title>
        <authorList>
            <person name="Zhang G."/>
        </authorList>
    </citation>
    <scope>NUCLEOTIDE SEQUENCE [LARGE SCALE GENOMIC DNA]</scope>
    <source>
        <strain evidence="3 4">B9</strain>
    </source>
</reference>
<keyword evidence="1" id="KW-0472">Membrane</keyword>
<keyword evidence="2" id="KW-0732">Signal</keyword>
<feature type="transmembrane region" description="Helical" evidence="1">
    <location>
        <begin position="428"/>
        <end position="449"/>
    </location>
</feature>
<dbReference type="Pfam" id="PF13163">
    <property type="entry name" value="DUF3999"/>
    <property type="match status" value="1"/>
</dbReference>
<keyword evidence="1" id="KW-0812">Transmembrane</keyword>
<proteinExistence type="predicted"/>
<evidence type="ECO:0000313" key="4">
    <source>
        <dbReference type="Proteomes" id="UP000294796"/>
    </source>
</evidence>
<dbReference type="OrthoDB" id="5405606at2"/>
<name>A0A4R5U0Z5_9GAMM</name>